<evidence type="ECO:0000313" key="1">
    <source>
        <dbReference type="EMBL" id="MDV7714235.1"/>
    </source>
</evidence>
<comment type="caution">
    <text evidence="1">The sequence shown here is derived from an EMBL/GenBank/DDBJ whole genome shotgun (WGS) entry which is preliminary data.</text>
</comment>
<proteinExistence type="predicted"/>
<dbReference type="EMBL" id="WERV01000001">
    <property type="protein sequence ID" value="MDV7714235.1"/>
    <property type="molecule type" value="Genomic_DNA"/>
</dbReference>
<gene>
    <name evidence="1" type="ORF">GA838_00360</name>
</gene>
<dbReference type="AlphaFoldDB" id="A0AAJ2P0D9"/>
<accession>A0AAJ2P0D9</accession>
<dbReference type="RefSeq" id="WP_071420098.1">
    <property type="nucleotide sequence ID" value="NZ_MLLI01000184.1"/>
</dbReference>
<reference evidence="1" key="1">
    <citation type="submission" date="2019-10" db="EMBL/GenBank/DDBJ databases">
        <title>Malate fermentation in French cider.</title>
        <authorList>
            <person name="Cousin F.J."/>
            <person name="Medina Fernandez S."/>
            <person name="Misery B."/>
            <person name="Laplace J.-M."/>
            <person name="Cretenet M."/>
        </authorList>
    </citation>
    <scope>NUCLEOTIDE SEQUENCE</scope>
    <source>
        <strain evidence="1">UCMA15129</strain>
    </source>
</reference>
<sequence>MDNQQILIKLDQGLISFANAFRQQFPIRSSSPDQKIINKNNHRSSIEDAAQVCYQTLKQLQKNRTIQKQELLNFRNQLYTLKGSLEGSSVYLSIEKQAKIDQLLKQLRELSTLAEQMRPDRFELNFLSL</sequence>
<dbReference type="Proteomes" id="UP001281024">
    <property type="component" value="Unassembled WGS sequence"/>
</dbReference>
<protein>
    <submittedName>
        <fullName evidence="1">Uncharacterized protein</fullName>
    </submittedName>
</protein>
<evidence type="ECO:0000313" key="2">
    <source>
        <dbReference type="Proteomes" id="UP001281024"/>
    </source>
</evidence>
<organism evidence="1 2">
    <name type="scientific">Oenococcus oeni</name>
    <name type="common">Leuconostoc oenos</name>
    <dbReference type="NCBI Taxonomy" id="1247"/>
    <lineage>
        <taxon>Bacteria</taxon>
        <taxon>Bacillati</taxon>
        <taxon>Bacillota</taxon>
        <taxon>Bacilli</taxon>
        <taxon>Lactobacillales</taxon>
        <taxon>Lactobacillaceae</taxon>
        <taxon>Oenococcus</taxon>
    </lineage>
</organism>
<name>A0AAJ2P0D9_OENOE</name>